<comment type="subcellular location">
    <subcellularLocation>
        <location evidence="1">Cell inner membrane</location>
        <topology evidence="1">Single-pass membrane protein</topology>
        <orientation evidence="1">Periplasmic side</orientation>
    </subcellularLocation>
</comment>
<evidence type="ECO:0000256" key="4">
    <source>
        <dbReference type="ARBA" id="ARBA00022475"/>
    </source>
</evidence>
<evidence type="ECO:0000256" key="10">
    <source>
        <dbReference type="SAM" id="MobiDB-lite"/>
    </source>
</evidence>
<evidence type="ECO:0000256" key="11">
    <source>
        <dbReference type="SAM" id="Phobius"/>
    </source>
</evidence>
<feature type="transmembrane region" description="Helical" evidence="11">
    <location>
        <begin position="30"/>
        <end position="48"/>
    </location>
</feature>
<feature type="region of interest" description="Disordered" evidence="10">
    <location>
        <begin position="67"/>
        <end position="157"/>
    </location>
</feature>
<dbReference type="EMBL" id="BAABJE010000015">
    <property type="protein sequence ID" value="GAA4800767.1"/>
    <property type="molecule type" value="Genomic_DNA"/>
</dbReference>
<keyword evidence="4" id="KW-1003">Cell membrane</keyword>
<feature type="compositionally biased region" description="Low complexity" evidence="10">
    <location>
        <begin position="83"/>
        <end position="99"/>
    </location>
</feature>
<sequence length="229" mass="24360">MSTVQPTTPQGPSRGSPSGFRLSLSRRARWLLAGGFGVGLLMFFLLWLDMRENGDFYRPAGKTGGTDGQIFEPLPAPATDRTGSASGLSEAAEAALRNPRPSPPPPAQQAPRPAETPTERPLADASGQTAGASRPTAPGDVPVPISRPSPRYPADALRNNETGTVLLRITVDERGEPVNVEVARSSRSRSLDRAAAQAARRWTFRPAQQNGRAVTATVDVPISFTLEGR</sequence>
<name>A0ABP9BVN5_9GAMM</name>
<evidence type="ECO:0000256" key="1">
    <source>
        <dbReference type="ARBA" id="ARBA00004383"/>
    </source>
</evidence>
<feature type="domain" description="TonB C-terminal" evidence="12">
    <location>
        <begin position="137"/>
        <end position="229"/>
    </location>
</feature>
<dbReference type="InterPro" id="IPR051045">
    <property type="entry name" value="TonB-dependent_transducer"/>
</dbReference>
<gene>
    <name evidence="13" type="ORF">GCM10023307_29020</name>
</gene>
<keyword evidence="7" id="KW-0653">Protein transport</keyword>
<evidence type="ECO:0000313" key="13">
    <source>
        <dbReference type="EMBL" id="GAA4800767.1"/>
    </source>
</evidence>
<keyword evidence="9 11" id="KW-0472">Membrane</keyword>
<dbReference type="InterPro" id="IPR037682">
    <property type="entry name" value="TonB_C"/>
</dbReference>
<dbReference type="PROSITE" id="PS52015">
    <property type="entry name" value="TONB_CTD"/>
    <property type="match status" value="1"/>
</dbReference>
<comment type="similarity">
    <text evidence="2">Belongs to the TonB family.</text>
</comment>
<dbReference type="RefSeq" id="WP_345304061.1">
    <property type="nucleotide sequence ID" value="NZ_BAABJE010000015.1"/>
</dbReference>
<keyword evidence="6 11" id="KW-0812">Transmembrane</keyword>
<dbReference type="PANTHER" id="PTHR33446">
    <property type="entry name" value="PROTEIN TONB-RELATED"/>
    <property type="match status" value="1"/>
</dbReference>
<dbReference type="NCBIfam" id="TIGR01352">
    <property type="entry name" value="tonB_Cterm"/>
    <property type="match status" value="1"/>
</dbReference>
<evidence type="ECO:0000313" key="14">
    <source>
        <dbReference type="Proteomes" id="UP001499959"/>
    </source>
</evidence>
<dbReference type="PANTHER" id="PTHR33446:SF2">
    <property type="entry name" value="PROTEIN TONB"/>
    <property type="match status" value="1"/>
</dbReference>
<evidence type="ECO:0000256" key="9">
    <source>
        <dbReference type="ARBA" id="ARBA00023136"/>
    </source>
</evidence>
<evidence type="ECO:0000259" key="12">
    <source>
        <dbReference type="PROSITE" id="PS52015"/>
    </source>
</evidence>
<proteinExistence type="inferred from homology"/>
<organism evidence="13 14">
    <name type="scientific">Lysobacter hankyongensis</name>
    <dbReference type="NCBI Taxonomy" id="1176535"/>
    <lineage>
        <taxon>Bacteria</taxon>
        <taxon>Pseudomonadati</taxon>
        <taxon>Pseudomonadota</taxon>
        <taxon>Gammaproteobacteria</taxon>
        <taxon>Lysobacterales</taxon>
        <taxon>Lysobacteraceae</taxon>
        <taxon>Lysobacter</taxon>
    </lineage>
</organism>
<evidence type="ECO:0000256" key="2">
    <source>
        <dbReference type="ARBA" id="ARBA00006555"/>
    </source>
</evidence>
<keyword evidence="3" id="KW-0813">Transport</keyword>
<dbReference type="Pfam" id="PF03544">
    <property type="entry name" value="TonB_C"/>
    <property type="match status" value="1"/>
</dbReference>
<evidence type="ECO:0000256" key="6">
    <source>
        <dbReference type="ARBA" id="ARBA00022692"/>
    </source>
</evidence>
<keyword evidence="14" id="KW-1185">Reference proteome</keyword>
<keyword evidence="8 11" id="KW-1133">Transmembrane helix</keyword>
<reference evidence="14" key="1">
    <citation type="journal article" date="2019" name="Int. J. Syst. Evol. Microbiol.">
        <title>The Global Catalogue of Microorganisms (GCM) 10K type strain sequencing project: providing services to taxonomists for standard genome sequencing and annotation.</title>
        <authorList>
            <consortium name="The Broad Institute Genomics Platform"/>
            <consortium name="The Broad Institute Genome Sequencing Center for Infectious Disease"/>
            <person name="Wu L."/>
            <person name="Ma J."/>
        </authorList>
    </citation>
    <scope>NUCLEOTIDE SEQUENCE [LARGE SCALE GENOMIC DNA]</scope>
    <source>
        <strain evidence="14">JCM 18204</strain>
    </source>
</reference>
<evidence type="ECO:0000256" key="8">
    <source>
        <dbReference type="ARBA" id="ARBA00022989"/>
    </source>
</evidence>
<evidence type="ECO:0000256" key="7">
    <source>
        <dbReference type="ARBA" id="ARBA00022927"/>
    </source>
</evidence>
<comment type="caution">
    <text evidence="13">The sequence shown here is derived from an EMBL/GenBank/DDBJ whole genome shotgun (WGS) entry which is preliminary data.</text>
</comment>
<dbReference type="InterPro" id="IPR006260">
    <property type="entry name" value="TonB/TolA_C"/>
</dbReference>
<dbReference type="Proteomes" id="UP001499959">
    <property type="component" value="Unassembled WGS sequence"/>
</dbReference>
<evidence type="ECO:0000256" key="5">
    <source>
        <dbReference type="ARBA" id="ARBA00022519"/>
    </source>
</evidence>
<evidence type="ECO:0000256" key="3">
    <source>
        <dbReference type="ARBA" id="ARBA00022448"/>
    </source>
</evidence>
<keyword evidence="5" id="KW-0997">Cell inner membrane</keyword>
<accession>A0ABP9BVN5</accession>
<dbReference type="SUPFAM" id="SSF74653">
    <property type="entry name" value="TolA/TonB C-terminal domain"/>
    <property type="match status" value="1"/>
</dbReference>
<protein>
    <submittedName>
        <fullName evidence="13">Energy transducer TonB</fullName>
    </submittedName>
</protein>
<dbReference type="Gene3D" id="3.30.1150.10">
    <property type="match status" value="1"/>
</dbReference>